<dbReference type="OrthoDB" id="494751at2"/>
<accession>A0A7W6M8D9</accession>
<dbReference type="EMBL" id="JACIFU010000002">
    <property type="protein sequence ID" value="MBB4174356.1"/>
    <property type="molecule type" value="Genomic_DNA"/>
</dbReference>
<dbReference type="GO" id="GO:0015159">
    <property type="term" value="F:polysaccharide transmembrane transporter activity"/>
    <property type="evidence" value="ECO:0007669"/>
    <property type="project" value="InterPro"/>
</dbReference>
<evidence type="ECO:0000256" key="1">
    <source>
        <dbReference type="ARBA" id="ARBA00022729"/>
    </source>
</evidence>
<dbReference type="InterPro" id="IPR049712">
    <property type="entry name" value="Poly_export"/>
</dbReference>
<dbReference type="RefSeq" id="WP_025056841.1">
    <property type="nucleotide sequence ID" value="NZ_JACIFU010000002.1"/>
</dbReference>
<reference evidence="4 5" key="1">
    <citation type="submission" date="2020-08" db="EMBL/GenBank/DDBJ databases">
        <title>Genomic Encyclopedia of Type Strains, Phase IV (KMG-IV): sequencing the most valuable type-strain genomes for metagenomic binning, comparative biology and taxonomic classification.</title>
        <authorList>
            <person name="Goeker M."/>
        </authorList>
    </citation>
    <scope>NUCLEOTIDE SEQUENCE [LARGE SCALE GENOMIC DNA]</scope>
    <source>
        <strain evidence="4 5">DSM 101015</strain>
    </source>
</reference>
<name>A0A7W6M8D9_9RHOB</name>
<keyword evidence="5" id="KW-1185">Reference proteome</keyword>
<protein>
    <submittedName>
        <fullName evidence="4">Protein involved in polysaccharide export with SLBB domain</fullName>
    </submittedName>
</protein>
<dbReference type="InterPro" id="IPR003715">
    <property type="entry name" value="Poly_export_N"/>
</dbReference>
<dbReference type="PANTHER" id="PTHR33619">
    <property type="entry name" value="POLYSACCHARIDE EXPORT PROTEIN GFCE-RELATED"/>
    <property type="match status" value="1"/>
</dbReference>
<dbReference type="Proteomes" id="UP000565745">
    <property type="component" value="Unassembled WGS sequence"/>
</dbReference>
<dbReference type="PROSITE" id="PS51257">
    <property type="entry name" value="PROKAR_LIPOPROTEIN"/>
    <property type="match status" value="1"/>
</dbReference>
<dbReference type="AlphaFoldDB" id="A0A7W6M8D9"/>
<dbReference type="PANTHER" id="PTHR33619:SF3">
    <property type="entry name" value="POLYSACCHARIDE EXPORT PROTEIN GFCE-RELATED"/>
    <property type="match status" value="1"/>
</dbReference>
<dbReference type="Pfam" id="PF02563">
    <property type="entry name" value="Poly_export"/>
    <property type="match status" value="1"/>
</dbReference>
<evidence type="ECO:0000256" key="2">
    <source>
        <dbReference type="SAM" id="SignalP"/>
    </source>
</evidence>
<gene>
    <name evidence="4" type="ORF">GGR93_002129</name>
</gene>
<evidence type="ECO:0000313" key="4">
    <source>
        <dbReference type="EMBL" id="MBB4174356.1"/>
    </source>
</evidence>
<evidence type="ECO:0000259" key="3">
    <source>
        <dbReference type="Pfam" id="PF02563"/>
    </source>
</evidence>
<feature type="chain" id="PRO_5030891958" evidence="2">
    <location>
        <begin position="22"/>
        <end position="399"/>
    </location>
</feature>
<feature type="signal peptide" evidence="2">
    <location>
        <begin position="1"/>
        <end position="21"/>
    </location>
</feature>
<evidence type="ECO:0000313" key="5">
    <source>
        <dbReference type="Proteomes" id="UP000565745"/>
    </source>
</evidence>
<keyword evidence="1 2" id="KW-0732">Signal</keyword>
<proteinExistence type="predicted"/>
<organism evidence="4 5">
    <name type="scientific">Sulfitobacter noctilucicola</name>
    <dbReference type="NCBI Taxonomy" id="1342301"/>
    <lineage>
        <taxon>Bacteria</taxon>
        <taxon>Pseudomonadati</taxon>
        <taxon>Pseudomonadota</taxon>
        <taxon>Alphaproteobacteria</taxon>
        <taxon>Rhodobacterales</taxon>
        <taxon>Roseobacteraceae</taxon>
        <taxon>Sulfitobacter</taxon>
    </lineage>
</organism>
<sequence length="399" mass="42666">MSTRPILTGALASLVLTTACARFDTPDNLEPVAEGDGYQAQYREPDVSREDAGLLNSERLNAQKCLPLGGSAGKGSSIAATVLRGERLSRNDLLDVRIAEDDTFNGSYVVSRDGMLKLPFLSPIRAQGRSTDEVEADIARALLADDFYQDAPRISVRAADFASVSVGVSGAVFEPHAVEIGGVRGDTVDSLRQVASGASTEGRNLSAALRAAGGVRPDADISAVEVQRAGKTYRLDMRGVFEGRNSVDIMLLTGDEVRVPSRQCFQDDLMRPSPISPPGISLYLSNLTQPAFNNAASAIGQTVRQVPYGSRYMQAVIDANCVGGPRSTSADRSAVLFSRNPMTGVSVVIERDIEDLLRRADRDDYDPYLLPGDAMACYDSTITNIAEIGRVLGTIAFIP</sequence>
<feature type="domain" description="Polysaccharide export protein N-terminal" evidence="3">
    <location>
        <begin position="87"/>
        <end position="157"/>
    </location>
</feature>
<comment type="caution">
    <text evidence="4">The sequence shown here is derived from an EMBL/GenBank/DDBJ whole genome shotgun (WGS) entry which is preliminary data.</text>
</comment>
<dbReference type="Gene3D" id="3.10.560.10">
    <property type="entry name" value="Outer membrane lipoprotein wza domain like"/>
    <property type="match status" value="1"/>
</dbReference>